<sequence>MASLHSIDANVTNHKAAAIGFCEDEDWEEKTDKDDLSAPFEFRSYLEIEKEDDICKSEISTGDVTVLISNTHSHQDSLPSSDTDRNDCGPLEDVSVELFPPQDGDIQTMLDEPTPTKSGFDSDQESRTAQETQSTVDDDDELSDSREYIDLSQHYYNQQCPNGSGLSHDQYILHKDIFPQQMGSQPNLGPVVESKNQFLFENLDRSFDKCLPPGEENIPQFSSLELKEIAQMCFSAMCVVFSSQNPSSTKFADESFSNYLSDESGEKSFILKGSNEKQARSVTKKGNQYRSEIIERHQRRLASEGFTGYVYGGDTSCSYSVNTDAMSSHAANSSVDDSYRTSTPDETGDTEQRGPMVPQAVVYMLWSKLILVRFHDRKGSKNKKDDANILPDKCMPIILNCVKETLVEMALLEACHQEGTVKESPISEPIESIACLRTNHRIHLQYGLYMSQNYRLYPFFLRSYQQDDIGKQRPKSPYHIFDEESWNPEHALNFIMAASCLSRVQQYKEKKNTVLKKYQKLQYEYSMEMLPWHLMRSLQYKVVAGILSDLSFVKGRIAILEFSDAAAMQVADLEELHDRISDLVTANPSLPIEMDLYQTITECYGMVGSLIRSKDKFRKFYEEKDEQVKMPKELNDEVDLENVLSVSIALQTLGDSLFRFNLHAESMKYYYRAMVRYEHVNAIETKRGPSLGFNKAQFFMGGILSRIASVYACENSFGDAMLCYEKSLSFYSRCQSKQHMKCIARTLASMGQMHITLKEYDPALSCFNEALTIWQSMDENIDEVANLLLVMGNVRREMDDVDESLELFSEALYDKVLVYGKYHPEVAFIHHRIGMSYCDKPDFEKAISHFESALSIRKSAVETMRSQLPVGDKSGRIHSRELEACDTLECIGKIHETMEDIHSAFAYYEESASAHRTHLMDLASSNNCSMTLNEILGVLISEPDSSIFVEDIYFQLETAKNVGLKICPLGGIFRNDVDVEVEGQMADILLDMGMIRGAQYLQNATTEEENNVQRKVKDFTNERNVATSHLEDSILLRERSIERLENEGVPEDEELINYERISIAITLYELGKLFAWFVMRNDIDHQGPQQLPLISSSRNIALRNCRSALKYFEEAHSILQGSVSIAESLSNGREEKDVFSSRLEVTPTIYEEMLQTMAILYRKLGNYDKSVECYNEVSILLTRMELNDDTEAGPETRVVSQKEKVALSSQSIGDILFDTGEFTRALESYEEALQLRKALEGDSLQLADTLSRIGSVLLKLKRWDEAALTFDEALRIRVDQLSQDHHDIAETFHCIGKAYEGHEKLEQALDYYKKAQRIMSGRLVDTDTTAAELFYDLGKIVLLQDDAAELFKRDPPAEDDISLALTCLALCRDIYTRNFGDSALEVGNALNLLGMIYNKYGEYNKAVSSYRSALKIYRGAPLDQSLKICRSLVNLGISLSQTITEEDDGEEMLECFNLAQDLYEEKGVGRQNEDYSKLVLALGEAYLSKGLIDEAMCQFQEALTCYREIFGKDHASTARPLTKLGICFIRNRNHKEAMALLDEALQFYKCCGRVDDLLYAEIHFNKGIILCETGQLNKAIDAYEISKGIRQQKLGDDSIEVAQVLNNIGSVLARNKEYQRALRPWRDAIGIYKSLGVGEDDAKVSCTRGNIAISKNLLSPSPTENRLRKIDVY</sequence>
<organism evidence="5">
    <name type="scientific">Chaetoceros debilis</name>
    <dbReference type="NCBI Taxonomy" id="122233"/>
    <lineage>
        <taxon>Eukaryota</taxon>
        <taxon>Sar</taxon>
        <taxon>Stramenopiles</taxon>
        <taxon>Ochrophyta</taxon>
        <taxon>Bacillariophyta</taxon>
        <taxon>Coscinodiscophyceae</taxon>
        <taxon>Chaetocerotophycidae</taxon>
        <taxon>Chaetocerotales</taxon>
        <taxon>Chaetocerotaceae</taxon>
        <taxon>Chaetoceros</taxon>
    </lineage>
</organism>
<feature type="region of interest" description="Disordered" evidence="4">
    <location>
        <begin position="72"/>
        <end position="143"/>
    </location>
</feature>
<dbReference type="InterPro" id="IPR019734">
    <property type="entry name" value="TPR_rpt"/>
</dbReference>
<feature type="repeat" description="TPR" evidence="3">
    <location>
        <begin position="1289"/>
        <end position="1322"/>
    </location>
</feature>
<accession>A0A7S3PXG4</accession>
<evidence type="ECO:0000256" key="1">
    <source>
        <dbReference type="ARBA" id="ARBA00022737"/>
    </source>
</evidence>
<feature type="compositionally biased region" description="Polar residues" evidence="4">
    <location>
        <begin position="330"/>
        <end position="345"/>
    </location>
</feature>
<gene>
    <name evidence="5" type="ORF">CDEB00056_LOCUS3174</name>
</gene>
<dbReference type="Gene3D" id="1.25.40.10">
    <property type="entry name" value="Tetratricopeptide repeat domain"/>
    <property type="match status" value="4"/>
</dbReference>
<dbReference type="Pfam" id="PF13424">
    <property type="entry name" value="TPR_12"/>
    <property type="match status" value="5"/>
</dbReference>
<reference evidence="5" key="1">
    <citation type="submission" date="2021-01" db="EMBL/GenBank/DDBJ databases">
        <authorList>
            <person name="Corre E."/>
            <person name="Pelletier E."/>
            <person name="Niang G."/>
            <person name="Scheremetjew M."/>
            <person name="Finn R."/>
            <person name="Kale V."/>
            <person name="Holt S."/>
            <person name="Cochrane G."/>
            <person name="Meng A."/>
            <person name="Brown T."/>
            <person name="Cohen L."/>
        </authorList>
    </citation>
    <scope>NUCLEOTIDE SEQUENCE</scope>
    <source>
        <strain evidence="5">MM31A-1</strain>
    </source>
</reference>
<dbReference type="SMART" id="SM00028">
    <property type="entry name" value="TPR"/>
    <property type="match status" value="14"/>
</dbReference>
<feature type="compositionally biased region" description="Polar residues" evidence="4">
    <location>
        <begin position="72"/>
        <end position="81"/>
    </location>
</feature>
<feature type="repeat" description="TPR" evidence="3">
    <location>
        <begin position="1247"/>
        <end position="1280"/>
    </location>
</feature>
<evidence type="ECO:0000256" key="3">
    <source>
        <dbReference type="PROSITE-ProRule" id="PRU00339"/>
    </source>
</evidence>
<evidence type="ECO:0000256" key="4">
    <source>
        <dbReference type="SAM" id="MobiDB-lite"/>
    </source>
</evidence>
<evidence type="ECO:0000256" key="2">
    <source>
        <dbReference type="ARBA" id="ARBA00022803"/>
    </source>
</evidence>
<keyword evidence="1" id="KW-0677">Repeat</keyword>
<feature type="repeat" description="TPR" evidence="3">
    <location>
        <begin position="744"/>
        <end position="777"/>
    </location>
</feature>
<feature type="repeat" description="TPR" evidence="3">
    <location>
        <begin position="1387"/>
        <end position="1420"/>
    </location>
</feature>
<dbReference type="EMBL" id="HBIO01004612">
    <property type="protein sequence ID" value="CAE0458333.1"/>
    <property type="molecule type" value="Transcribed_RNA"/>
</dbReference>
<feature type="region of interest" description="Disordered" evidence="4">
    <location>
        <begin position="330"/>
        <end position="354"/>
    </location>
</feature>
<proteinExistence type="predicted"/>
<name>A0A7S3PXG4_9STRA</name>
<dbReference type="Pfam" id="PF13181">
    <property type="entry name" value="TPR_8"/>
    <property type="match status" value="1"/>
</dbReference>
<dbReference type="PANTHER" id="PTHR45641">
    <property type="entry name" value="TETRATRICOPEPTIDE REPEAT PROTEIN (AFU_ORTHOLOGUE AFUA_6G03870)"/>
    <property type="match status" value="1"/>
</dbReference>
<keyword evidence="2 3" id="KW-0802">TPR repeat</keyword>
<feature type="repeat" description="TPR" evidence="3">
    <location>
        <begin position="1206"/>
        <end position="1239"/>
    </location>
</feature>
<evidence type="ECO:0000313" key="5">
    <source>
        <dbReference type="EMBL" id="CAE0458333.1"/>
    </source>
</evidence>
<dbReference type="InterPro" id="IPR011990">
    <property type="entry name" value="TPR-like_helical_dom_sf"/>
</dbReference>
<dbReference type="PROSITE" id="PS50005">
    <property type="entry name" value="TPR"/>
    <property type="match status" value="6"/>
</dbReference>
<dbReference type="SUPFAM" id="SSF48452">
    <property type="entry name" value="TPR-like"/>
    <property type="match status" value="4"/>
</dbReference>
<feature type="compositionally biased region" description="Polar residues" evidence="4">
    <location>
        <begin position="115"/>
        <end position="135"/>
    </location>
</feature>
<dbReference type="PANTHER" id="PTHR45641:SF19">
    <property type="entry name" value="NEPHROCYSTIN-3"/>
    <property type="match status" value="1"/>
</dbReference>
<protein>
    <submittedName>
        <fullName evidence="5">Uncharacterized protein</fullName>
    </submittedName>
</protein>
<feature type="repeat" description="TPR" evidence="3">
    <location>
        <begin position="827"/>
        <end position="860"/>
    </location>
</feature>